<feature type="region of interest" description="Disordered" evidence="1">
    <location>
        <begin position="587"/>
        <end position="608"/>
    </location>
</feature>
<dbReference type="GO" id="GO:0031511">
    <property type="term" value="C:Mis6-Sim4 complex"/>
    <property type="evidence" value="ECO:0007669"/>
    <property type="project" value="InterPro"/>
</dbReference>
<dbReference type="PANTHER" id="PTHR39472">
    <property type="entry name" value="EXPRESSED PROTEIN"/>
    <property type="match status" value="1"/>
</dbReference>
<keyword evidence="3" id="KW-1185">Reference proteome</keyword>
<dbReference type="RefSeq" id="XP_035348502.1">
    <property type="nucleotide sequence ID" value="XM_035492609.1"/>
</dbReference>
<evidence type="ECO:0000256" key="1">
    <source>
        <dbReference type="SAM" id="MobiDB-lite"/>
    </source>
</evidence>
<protein>
    <submittedName>
        <fullName evidence="2">Uncharacterized protein</fullName>
    </submittedName>
</protein>
<feature type="compositionally biased region" description="Polar residues" evidence="1">
    <location>
        <begin position="206"/>
        <end position="219"/>
    </location>
</feature>
<feature type="region of interest" description="Disordered" evidence="1">
    <location>
        <begin position="239"/>
        <end position="323"/>
    </location>
</feature>
<dbReference type="Proteomes" id="UP000509510">
    <property type="component" value="Chromosome V"/>
</dbReference>
<evidence type="ECO:0000313" key="3">
    <source>
        <dbReference type="Proteomes" id="UP000509510"/>
    </source>
</evidence>
<feature type="compositionally biased region" description="Polar residues" evidence="1">
    <location>
        <begin position="292"/>
        <end position="302"/>
    </location>
</feature>
<dbReference type="AlphaFoldDB" id="A0A7H8R8T9"/>
<dbReference type="Pfam" id="PF13093">
    <property type="entry name" value="FTA4"/>
    <property type="match status" value="1"/>
</dbReference>
<feature type="compositionally biased region" description="Low complexity" evidence="1">
    <location>
        <begin position="303"/>
        <end position="314"/>
    </location>
</feature>
<proteinExistence type="predicted"/>
<feature type="compositionally biased region" description="Polar residues" evidence="1">
    <location>
        <begin position="276"/>
        <end position="285"/>
    </location>
</feature>
<reference evidence="3" key="1">
    <citation type="submission" date="2020-06" db="EMBL/GenBank/DDBJ databases">
        <title>A chromosome-scale genome assembly of Talaromyces rugulosus W13939.</title>
        <authorList>
            <person name="Wang B."/>
            <person name="Guo L."/>
            <person name="Ye K."/>
            <person name="Wang L."/>
        </authorList>
    </citation>
    <scope>NUCLEOTIDE SEQUENCE [LARGE SCALE GENOMIC DNA]</scope>
    <source>
        <strain evidence="3">W13939</strain>
    </source>
</reference>
<dbReference type="OrthoDB" id="21214at2759"/>
<feature type="region of interest" description="Disordered" evidence="1">
    <location>
        <begin position="200"/>
        <end position="220"/>
    </location>
</feature>
<evidence type="ECO:0000313" key="2">
    <source>
        <dbReference type="EMBL" id="QKX62328.1"/>
    </source>
</evidence>
<dbReference type="InterPro" id="IPR025207">
    <property type="entry name" value="Sim4_Fta4"/>
</dbReference>
<gene>
    <name evidence="2" type="ORF">TRUGW13939_09487</name>
</gene>
<dbReference type="GeneID" id="55996970"/>
<dbReference type="EMBL" id="CP055902">
    <property type="protein sequence ID" value="QKX62328.1"/>
    <property type="molecule type" value="Genomic_DNA"/>
</dbReference>
<sequence length="608" mass="68124">MENLRTISELKTLFIRNQVRTLSASIAPQEGWRDYAPETEDNLSEKTVEEVLQKLNSTLKQHNRVVYSNQAIQHVARQIESLYWESVKKEAIGPAKELSGVELGSDLSNHHVIEKLPEQYAGEDISEEDRIRYESLYQRLVALDSRRQVQQKRLAQYRQLEALLEPLKNPQENIQPNLITRDGELIQEIDKMRMLVARVGGRVRKTPSSQLGTESSTISAADPDDKLAALLDFNRRIKVPPLQPMARPSTSGDEASRFSDDTESDVGFANADKSVHSSWEVTNRKNNNNNNIPSDTVSDQRSQQQQAAAVEAPLPQAPSLPSRPVSRSFAVFAQDDLALGSMTANGASMGNFVENSPNVNMANMARQPQSPAAQHAVPQVNGGGAVGNNMMAGLPMNAGHQMDLNNLYEMVIEFSDVLKHNREMTRGIVASAEELMRRSTAEGASPDIQQIGGEISAARIAELERALAKERHTVEILRREQVENTKLIGDFESTLGIVVEQIRNYCQDNNMYFLAQKKDYNSLLQAERDAHLDSRLDRDHWHAQTIRLAEMLRTAYRLRCEEDVAPTRIVQGLQSEVRALRSAIGLEPEKPEEETGYEFLKDLPSGEE</sequence>
<dbReference type="KEGG" id="trg:TRUGW13939_09487"/>
<dbReference type="PANTHER" id="PTHR39472:SF1">
    <property type="entry name" value="EXPRESSED PROTEIN"/>
    <property type="match status" value="1"/>
</dbReference>
<organism evidence="2 3">
    <name type="scientific">Talaromyces rugulosus</name>
    <name type="common">Penicillium rugulosum</name>
    <dbReference type="NCBI Taxonomy" id="121627"/>
    <lineage>
        <taxon>Eukaryota</taxon>
        <taxon>Fungi</taxon>
        <taxon>Dikarya</taxon>
        <taxon>Ascomycota</taxon>
        <taxon>Pezizomycotina</taxon>
        <taxon>Eurotiomycetes</taxon>
        <taxon>Eurotiomycetidae</taxon>
        <taxon>Eurotiales</taxon>
        <taxon>Trichocomaceae</taxon>
        <taxon>Talaromyces</taxon>
        <taxon>Talaromyces sect. Islandici</taxon>
    </lineage>
</organism>
<accession>A0A7H8R8T9</accession>
<name>A0A7H8R8T9_TALRU</name>